<proteinExistence type="inferred from homology"/>
<evidence type="ECO:0000256" key="5">
    <source>
        <dbReference type="ARBA" id="ARBA00023136"/>
    </source>
</evidence>
<dbReference type="Pfam" id="PF04930">
    <property type="entry name" value="FUN14"/>
    <property type="match status" value="1"/>
</dbReference>
<reference evidence="7" key="1">
    <citation type="submission" date="2021-02" db="EMBL/GenBank/DDBJ databases">
        <title>First Annotated Genome of the Yellow-green Alga Tribonema minus.</title>
        <authorList>
            <person name="Mahan K.M."/>
        </authorList>
    </citation>
    <scope>NUCLEOTIDE SEQUENCE</scope>
    <source>
        <strain evidence="7">UTEX B ZZ1240</strain>
    </source>
</reference>
<keyword evidence="4" id="KW-1133">Transmembrane helix</keyword>
<evidence type="ECO:0000256" key="4">
    <source>
        <dbReference type="ARBA" id="ARBA00022989"/>
    </source>
</evidence>
<keyword evidence="3" id="KW-0812">Transmembrane</keyword>
<keyword evidence="5" id="KW-0472">Membrane</keyword>
<evidence type="ECO:0000256" key="2">
    <source>
        <dbReference type="ARBA" id="ARBA00009160"/>
    </source>
</evidence>
<evidence type="ECO:0000313" key="7">
    <source>
        <dbReference type="EMBL" id="KAG5176464.1"/>
    </source>
</evidence>
<keyword evidence="8" id="KW-1185">Reference proteome</keyword>
<comment type="similarity">
    <text evidence="2">Belongs to the FUN14 family.</text>
</comment>
<sequence length="162" mass="16933">MASRGSDTPDPNEWRSRLFPGAPARGDGGRKKSLDSDDGDDAVTALIDRYSDQIGQIGFGGVLGACSGYAVKKASARVGKVAAFVIGTGFVAAQLANHFGYVNISWAQVKDKAVQAIDQDGSGVFDKEDAKMLWKKARKVLKANLPAGGSFGAGFALGFYLG</sequence>
<dbReference type="AlphaFoldDB" id="A0A835YSS8"/>
<comment type="caution">
    <text evidence="7">The sequence shown here is derived from an EMBL/GenBank/DDBJ whole genome shotgun (WGS) entry which is preliminary data.</text>
</comment>
<dbReference type="InterPro" id="IPR007014">
    <property type="entry name" value="FUN14"/>
</dbReference>
<name>A0A835YSS8_9STRA</name>
<accession>A0A835YSS8</accession>
<evidence type="ECO:0000313" key="8">
    <source>
        <dbReference type="Proteomes" id="UP000664859"/>
    </source>
</evidence>
<dbReference type="GO" id="GO:0016020">
    <property type="term" value="C:membrane"/>
    <property type="evidence" value="ECO:0007669"/>
    <property type="project" value="UniProtKB-SubCell"/>
</dbReference>
<evidence type="ECO:0000256" key="1">
    <source>
        <dbReference type="ARBA" id="ARBA00004370"/>
    </source>
</evidence>
<evidence type="ECO:0000256" key="6">
    <source>
        <dbReference type="SAM" id="MobiDB-lite"/>
    </source>
</evidence>
<feature type="region of interest" description="Disordered" evidence="6">
    <location>
        <begin position="1"/>
        <end position="37"/>
    </location>
</feature>
<gene>
    <name evidence="7" type="ORF">JKP88DRAFT_347086</name>
</gene>
<evidence type="ECO:0000256" key="3">
    <source>
        <dbReference type="ARBA" id="ARBA00022692"/>
    </source>
</evidence>
<protein>
    <submittedName>
        <fullName evidence="7">FUN14 family-domain-containing protein</fullName>
    </submittedName>
</protein>
<dbReference type="PANTHER" id="PTHR21346:SF10">
    <property type="entry name" value="TRANSMEMBRANE PROTEIN"/>
    <property type="match status" value="1"/>
</dbReference>
<dbReference type="EMBL" id="JAFCMP010000536">
    <property type="protein sequence ID" value="KAG5176464.1"/>
    <property type="molecule type" value="Genomic_DNA"/>
</dbReference>
<dbReference type="Proteomes" id="UP000664859">
    <property type="component" value="Unassembled WGS sequence"/>
</dbReference>
<dbReference type="PANTHER" id="PTHR21346">
    <property type="entry name" value="FUN14 DOMAIN CONTAINING"/>
    <property type="match status" value="1"/>
</dbReference>
<comment type="subcellular location">
    <subcellularLocation>
        <location evidence="1">Membrane</location>
    </subcellularLocation>
</comment>
<dbReference type="OrthoDB" id="163794at2759"/>
<organism evidence="7 8">
    <name type="scientific">Tribonema minus</name>
    <dbReference type="NCBI Taxonomy" id="303371"/>
    <lineage>
        <taxon>Eukaryota</taxon>
        <taxon>Sar</taxon>
        <taxon>Stramenopiles</taxon>
        <taxon>Ochrophyta</taxon>
        <taxon>PX clade</taxon>
        <taxon>Xanthophyceae</taxon>
        <taxon>Tribonematales</taxon>
        <taxon>Tribonemataceae</taxon>
        <taxon>Tribonema</taxon>
    </lineage>
</organism>